<dbReference type="RefSeq" id="WP_022375290.1">
    <property type="nucleotide sequence ID" value="NZ_JAOQJG010000003.1"/>
</dbReference>
<gene>
    <name evidence="5" type="ORF">AAAU51_07935</name>
</gene>
<protein>
    <submittedName>
        <fullName evidence="5">BlaI/MecI/CopY family transcriptional regulator</fullName>
    </submittedName>
</protein>
<evidence type="ECO:0000256" key="3">
    <source>
        <dbReference type="ARBA" id="ARBA00023125"/>
    </source>
</evidence>
<dbReference type="InterPro" id="IPR036390">
    <property type="entry name" value="WH_DNA-bd_sf"/>
</dbReference>
<evidence type="ECO:0000313" key="5">
    <source>
        <dbReference type="EMBL" id="MEQ2711098.1"/>
    </source>
</evidence>
<dbReference type="Proteomes" id="UP001482154">
    <property type="component" value="Unassembled WGS sequence"/>
</dbReference>
<dbReference type="Gene3D" id="1.10.4040.10">
    <property type="entry name" value="Penicillinase repressor domain"/>
    <property type="match status" value="1"/>
</dbReference>
<dbReference type="Pfam" id="PF03965">
    <property type="entry name" value="Penicillinase_R"/>
    <property type="match status" value="1"/>
</dbReference>
<name>A0ABV1IV43_9FIRM</name>
<sequence>MEYLTNTEELMMKCIWNYGKEMPFLRMGEELKDKFHKEYKRTSIRTYLFRLEDKGYIKVEKRGRKAYINALIDETTYKTEKAASMLDEWFDGSAKELFSALNQKIPKEDQESLKDMLDEMDFK</sequence>
<keyword evidence="2" id="KW-0805">Transcription regulation</keyword>
<keyword evidence="6" id="KW-1185">Reference proteome</keyword>
<dbReference type="EMBL" id="JBBNIN010000009">
    <property type="protein sequence ID" value="MEQ2711098.1"/>
    <property type="molecule type" value="Genomic_DNA"/>
</dbReference>
<evidence type="ECO:0000256" key="1">
    <source>
        <dbReference type="ARBA" id="ARBA00011046"/>
    </source>
</evidence>
<keyword evidence="3" id="KW-0238">DNA-binding</keyword>
<dbReference type="InterPro" id="IPR036388">
    <property type="entry name" value="WH-like_DNA-bd_sf"/>
</dbReference>
<comment type="caution">
    <text evidence="5">The sequence shown here is derived from an EMBL/GenBank/DDBJ whole genome shotgun (WGS) entry which is preliminary data.</text>
</comment>
<evidence type="ECO:0000313" key="6">
    <source>
        <dbReference type="Proteomes" id="UP001482154"/>
    </source>
</evidence>
<dbReference type="Gene3D" id="1.10.10.10">
    <property type="entry name" value="Winged helix-like DNA-binding domain superfamily/Winged helix DNA-binding domain"/>
    <property type="match status" value="1"/>
</dbReference>
<accession>A0ABV1IV43</accession>
<reference evidence="5 6" key="1">
    <citation type="submission" date="2024-04" db="EMBL/GenBank/DDBJ databases">
        <title>Human intestinal bacterial collection.</title>
        <authorList>
            <person name="Pauvert C."/>
            <person name="Hitch T.C.A."/>
            <person name="Clavel T."/>
        </authorList>
    </citation>
    <scope>NUCLEOTIDE SEQUENCE [LARGE SCALE GENOMIC DNA]</scope>
    <source>
        <strain evidence="5 6">CLA-AA-H249</strain>
    </source>
</reference>
<keyword evidence="4" id="KW-0804">Transcription</keyword>
<evidence type="ECO:0000256" key="4">
    <source>
        <dbReference type="ARBA" id="ARBA00023163"/>
    </source>
</evidence>
<organism evidence="5 6">
    <name type="scientific">Anaerostipes amylophilus</name>
    <dbReference type="NCBI Taxonomy" id="2981779"/>
    <lineage>
        <taxon>Bacteria</taxon>
        <taxon>Bacillati</taxon>
        <taxon>Bacillota</taxon>
        <taxon>Clostridia</taxon>
        <taxon>Lachnospirales</taxon>
        <taxon>Lachnospiraceae</taxon>
        <taxon>Anaerostipes</taxon>
    </lineage>
</organism>
<evidence type="ECO:0000256" key="2">
    <source>
        <dbReference type="ARBA" id="ARBA00023015"/>
    </source>
</evidence>
<dbReference type="SUPFAM" id="SSF46785">
    <property type="entry name" value="Winged helix' DNA-binding domain"/>
    <property type="match status" value="1"/>
</dbReference>
<proteinExistence type="inferred from homology"/>
<comment type="similarity">
    <text evidence="1">Belongs to the BlaI transcriptional regulatory family.</text>
</comment>
<dbReference type="InterPro" id="IPR005650">
    <property type="entry name" value="BlaI_family"/>
</dbReference>